<dbReference type="PANTHER" id="PTHR44329:SF288">
    <property type="entry name" value="MITOGEN-ACTIVATED PROTEIN KINASE KINASE KINASE 20"/>
    <property type="match status" value="1"/>
</dbReference>
<dbReference type="InterPro" id="IPR011009">
    <property type="entry name" value="Kinase-like_dom_sf"/>
</dbReference>
<keyword evidence="2" id="KW-0547">Nucleotide-binding</keyword>
<accession>A0A9N8ZJ20</accession>
<feature type="domain" description="Protein kinase" evidence="5">
    <location>
        <begin position="193"/>
        <end position="449"/>
    </location>
</feature>
<dbReference type="InterPro" id="IPR036537">
    <property type="entry name" value="Adaptor_Cbl_N_dom_sf"/>
</dbReference>
<dbReference type="AlphaFoldDB" id="A0A9N8ZJ20"/>
<dbReference type="InterPro" id="IPR001245">
    <property type="entry name" value="Ser-Thr/Tyr_kinase_cat_dom"/>
</dbReference>
<protein>
    <submittedName>
        <fullName evidence="6">9683_t:CDS:1</fullName>
    </submittedName>
</protein>
<evidence type="ECO:0000256" key="4">
    <source>
        <dbReference type="ARBA" id="ARBA00022840"/>
    </source>
</evidence>
<dbReference type="InterPro" id="IPR006597">
    <property type="entry name" value="Sel1-like"/>
</dbReference>
<dbReference type="GO" id="GO:0007166">
    <property type="term" value="P:cell surface receptor signaling pathway"/>
    <property type="evidence" value="ECO:0007669"/>
    <property type="project" value="InterPro"/>
</dbReference>
<dbReference type="EMBL" id="CAJVPS010000600">
    <property type="protein sequence ID" value="CAG8497470.1"/>
    <property type="molecule type" value="Genomic_DNA"/>
</dbReference>
<dbReference type="GO" id="GO:0005524">
    <property type="term" value="F:ATP binding"/>
    <property type="evidence" value="ECO:0007669"/>
    <property type="project" value="UniProtKB-KW"/>
</dbReference>
<reference evidence="6" key="1">
    <citation type="submission" date="2021-06" db="EMBL/GenBank/DDBJ databases">
        <authorList>
            <person name="Kallberg Y."/>
            <person name="Tangrot J."/>
            <person name="Rosling A."/>
        </authorList>
    </citation>
    <scope>NUCLEOTIDE SEQUENCE</scope>
    <source>
        <strain evidence="6">FL130A</strain>
    </source>
</reference>
<gene>
    <name evidence="6" type="ORF">ALEPTO_LOCUS3307</name>
</gene>
<evidence type="ECO:0000313" key="6">
    <source>
        <dbReference type="EMBL" id="CAG8497470.1"/>
    </source>
</evidence>
<dbReference type="Proteomes" id="UP000789508">
    <property type="component" value="Unassembled WGS sequence"/>
</dbReference>
<name>A0A9N8ZJ20_9GLOM</name>
<dbReference type="SUPFAM" id="SSF56112">
    <property type="entry name" value="Protein kinase-like (PK-like)"/>
    <property type="match status" value="1"/>
</dbReference>
<evidence type="ECO:0000256" key="2">
    <source>
        <dbReference type="ARBA" id="ARBA00022741"/>
    </source>
</evidence>
<dbReference type="Gene3D" id="1.10.510.10">
    <property type="entry name" value="Transferase(Phosphotransferase) domain 1"/>
    <property type="match status" value="2"/>
</dbReference>
<dbReference type="SMART" id="SM00671">
    <property type="entry name" value="SEL1"/>
    <property type="match status" value="3"/>
</dbReference>
<evidence type="ECO:0000256" key="1">
    <source>
        <dbReference type="ARBA" id="ARBA00022679"/>
    </source>
</evidence>
<dbReference type="Gene3D" id="1.20.930.20">
    <property type="entry name" value="Adaptor protein Cbl, N-terminal domain"/>
    <property type="match status" value="1"/>
</dbReference>
<keyword evidence="4" id="KW-0067">ATP-binding</keyword>
<keyword evidence="3" id="KW-0418">Kinase</keyword>
<dbReference type="OrthoDB" id="2441194at2759"/>
<evidence type="ECO:0000259" key="5">
    <source>
        <dbReference type="PROSITE" id="PS50011"/>
    </source>
</evidence>
<dbReference type="InterPro" id="IPR059179">
    <property type="entry name" value="MLKL-like_MCAfunc"/>
</dbReference>
<dbReference type="Pfam" id="PF08238">
    <property type="entry name" value="Sel1"/>
    <property type="match status" value="3"/>
</dbReference>
<dbReference type="SUPFAM" id="SSF81901">
    <property type="entry name" value="HCP-like"/>
    <property type="match status" value="1"/>
</dbReference>
<organism evidence="6 7">
    <name type="scientific">Ambispora leptoticha</name>
    <dbReference type="NCBI Taxonomy" id="144679"/>
    <lineage>
        <taxon>Eukaryota</taxon>
        <taxon>Fungi</taxon>
        <taxon>Fungi incertae sedis</taxon>
        <taxon>Mucoromycota</taxon>
        <taxon>Glomeromycotina</taxon>
        <taxon>Glomeromycetes</taxon>
        <taxon>Archaeosporales</taxon>
        <taxon>Ambisporaceae</taxon>
        <taxon>Ambispora</taxon>
    </lineage>
</organism>
<dbReference type="InterPro" id="IPR000719">
    <property type="entry name" value="Prot_kinase_dom"/>
</dbReference>
<proteinExistence type="predicted"/>
<dbReference type="PANTHER" id="PTHR44329">
    <property type="entry name" value="SERINE/THREONINE-PROTEIN KINASE TNNI3K-RELATED"/>
    <property type="match status" value="1"/>
</dbReference>
<dbReference type="CDD" id="cd21037">
    <property type="entry name" value="MLKL_NTD"/>
    <property type="match status" value="1"/>
</dbReference>
<keyword evidence="7" id="KW-1185">Reference proteome</keyword>
<dbReference type="Gene3D" id="1.25.40.10">
    <property type="entry name" value="Tetratricopeptide repeat domain"/>
    <property type="match status" value="1"/>
</dbReference>
<sequence>MDTIIQTTAEILAIYNPIVATINIIAKEIHEIYKNAESNKEICLIMANRVSSAEFSMNTMMRNIEGDEGNEEILENFRKKEYYLAFETFKNLLTNIKEYTNKVSKFNRYKQYINAMEVKQKYERLTMQYDMCMKDLQFTMLVSSEVDRANEAKKVDKAIKNTEAALGKLDTANQKLDMIAKNIDFLIKDKQTDIQVKTIDANELREPVYAEHNVRKSVVKKIYEEYEVACKPIDSQKIGTELSVLKKLKSKYILQFHGLSYVDNSEVMVLEWAEKGTLKELYNTNDIPWTRKIQIIRDISRGIVLGNLDPKLGNFKFARDIHDKTKNLSSILPDVIRWMAPEQIKRYTDTSDDRHGKKGYYTFNCEMFSFGMLIWELCYEKIPYQGMSIKEISDHVLNGKRERLPPGEFKNPVDKVIQEKFVKIIDKVWRQTPQQRIDIANLNRELEMLSVEYPICPKDPMLLEDKALNLDGTMNGLELDFIPLDKGIEFHRKKDHKNAWKSFIQNSDLGNVAAKYWQGYYLSYGYNVVEIDHEKARQLFREAADNDYADAQCRYAVSLLNNLNHKHLNDEEKEKNYNEILHYFKLAADNKNVDAMYYLGDIYVNGKLKVPNDEEHRELGLRYLNSAANNNYPKAIKLLNDLKSNKNI</sequence>
<dbReference type="PROSITE" id="PS50011">
    <property type="entry name" value="PROTEIN_KINASE_DOM"/>
    <property type="match status" value="1"/>
</dbReference>
<dbReference type="InterPro" id="IPR051681">
    <property type="entry name" value="Ser/Thr_Kinases-Pseudokinases"/>
</dbReference>
<dbReference type="Pfam" id="PF07714">
    <property type="entry name" value="PK_Tyr_Ser-Thr"/>
    <property type="match status" value="2"/>
</dbReference>
<evidence type="ECO:0000256" key="3">
    <source>
        <dbReference type="ARBA" id="ARBA00022777"/>
    </source>
</evidence>
<comment type="caution">
    <text evidence="6">The sequence shown here is derived from an EMBL/GenBank/DDBJ whole genome shotgun (WGS) entry which is preliminary data.</text>
</comment>
<keyword evidence="1" id="KW-0808">Transferase</keyword>
<dbReference type="InterPro" id="IPR011990">
    <property type="entry name" value="TPR-like_helical_dom_sf"/>
</dbReference>
<dbReference type="GO" id="GO:0004674">
    <property type="term" value="F:protein serine/threonine kinase activity"/>
    <property type="evidence" value="ECO:0007669"/>
    <property type="project" value="TreeGrafter"/>
</dbReference>
<evidence type="ECO:0000313" key="7">
    <source>
        <dbReference type="Proteomes" id="UP000789508"/>
    </source>
</evidence>